<dbReference type="EMBL" id="JAKZBV010000001">
    <property type="protein sequence ID" value="MCH6469874.1"/>
    <property type="molecule type" value="Genomic_DNA"/>
</dbReference>
<dbReference type="RefSeq" id="WP_241053345.1">
    <property type="nucleotide sequence ID" value="NZ_JAKZBV010000001.1"/>
</dbReference>
<feature type="region of interest" description="Disordered" evidence="1">
    <location>
        <begin position="1"/>
        <end position="21"/>
    </location>
</feature>
<gene>
    <name evidence="2" type="ORF">L0M17_07730</name>
</gene>
<protein>
    <submittedName>
        <fullName evidence="2">Uncharacterized protein</fullName>
    </submittedName>
</protein>
<proteinExistence type="predicted"/>
<comment type="caution">
    <text evidence="2">The sequence shown here is derived from an EMBL/GenBank/DDBJ whole genome shotgun (WGS) entry which is preliminary data.</text>
</comment>
<sequence>MMKETERGHDPHRFEASIGDDPETGRLHLLVFADNPQYENTLDDMEGVEEYGYWNNTDRPDGLSEAEWDARREAWDRVMPSGVPVEHMLAFTLRGKYSPRMLSLISDRSPLVPELAPTPVERARNLIVNQAVKTLCQGLSGDEVVGSVFRWLRQLGRYSRVVGDELAQHLPILDWGAAFAEAPPPGRRPARCSTPRRHD</sequence>
<name>A0ABS9TZL2_9MICC</name>
<accession>A0ABS9TZL2</accession>
<evidence type="ECO:0000313" key="3">
    <source>
        <dbReference type="Proteomes" id="UP001202922"/>
    </source>
</evidence>
<keyword evidence="3" id="KW-1185">Reference proteome</keyword>
<reference evidence="2 3" key="1">
    <citation type="submission" date="2022-03" db="EMBL/GenBank/DDBJ databases">
        <title>Sinomonas sp. isolated from a soil.</title>
        <authorList>
            <person name="Han J."/>
            <person name="Kim D.-U."/>
        </authorList>
    </citation>
    <scope>NUCLEOTIDE SEQUENCE [LARGE SCALE GENOMIC DNA]</scope>
    <source>
        <strain evidence="2 3">5-5</strain>
    </source>
</reference>
<evidence type="ECO:0000313" key="2">
    <source>
        <dbReference type="EMBL" id="MCH6469874.1"/>
    </source>
</evidence>
<organism evidence="2 3">
    <name type="scientific">Sinomonas terrae</name>
    <dbReference type="NCBI Taxonomy" id="2908838"/>
    <lineage>
        <taxon>Bacteria</taxon>
        <taxon>Bacillati</taxon>
        <taxon>Actinomycetota</taxon>
        <taxon>Actinomycetes</taxon>
        <taxon>Micrococcales</taxon>
        <taxon>Micrococcaceae</taxon>
        <taxon>Sinomonas</taxon>
    </lineage>
</organism>
<dbReference type="Proteomes" id="UP001202922">
    <property type="component" value="Unassembled WGS sequence"/>
</dbReference>
<feature type="compositionally biased region" description="Basic and acidic residues" evidence="1">
    <location>
        <begin position="1"/>
        <end position="15"/>
    </location>
</feature>
<evidence type="ECO:0000256" key="1">
    <source>
        <dbReference type="SAM" id="MobiDB-lite"/>
    </source>
</evidence>